<sequence>MVFILIHSFAIIGLPFKVFSQESDPLETVAEKKVSPVDKRSSSVFRTKAG</sequence>
<proteinExistence type="predicted"/>
<accession>A0A382PIT6</accession>
<feature type="non-terminal residue" evidence="1">
    <location>
        <position position="50"/>
    </location>
</feature>
<protein>
    <submittedName>
        <fullName evidence="1">Uncharacterized protein</fullName>
    </submittedName>
</protein>
<dbReference type="EMBL" id="UINC01107715">
    <property type="protein sequence ID" value="SVC73293.1"/>
    <property type="molecule type" value="Genomic_DNA"/>
</dbReference>
<organism evidence="1">
    <name type="scientific">marine metagenome</name>
    <dbReference type="NCBI Taxonomy" id="408172"/>
    <lineage>
        <taxon>unclassified sequences</taxon>
        <taxon>metagenomes</taxon>
        <taxon>ecological metagenomes</taxon>
    </lineage>
</organism>
<reference evidence="1" key="1">
    <citation type="submission" date="2018-05" db="EMBL/GenBank/DDBJ databases">
        <authorList>
            <person name="Lanie J.A."/>
            <person name="Ng W.-L."/>
            <person name="Kazmierczak K.M."/>
            <person name="Andrzejewski T.M."/>
            <person name="Davidsen T.M."/>
            <person name="Wayne K.J."/>
            <person name="Tettelin H."/>
            <person name="Glass J.I."/>
            <person name="Rusch D."/>
            <person name="Podicherti R."/>
            <person name="Tsui H.-C.T."/>
            <person name="Winkler M.E."/>
        </authorList>
    </citation>
    <scope>NUCLEOTIDE SEQUENCE</scope>
</reference>
<dbReference type="AlphaFoldDB" id="A0A382PIT6"/>
<name>A0A382PIT6_9ZZZZ</name>
<gene>
    <name evidence="1" type="ORF">METZ01_LOCUS326147</name>
</gene>
<evidence type="ECO:0000313" key="1">
    <source>
        <dbReference type="EMBL" id="SVC73293.1"/>
    </source>
</evidence>